<evidence type="ECO:0000256" key="6">
    <source>
        <dbReference type="ARBA" id="ARBA00022857"/>
    </source>
</evidence>
<evidence type="ECO:0000256" key="10">
    <source>
        <dbReference type="ARBA" id="ARBA00023011"/>
    </source>
</evidence>
<keyword evidence="5" id="KW-0256">Endoplasmic reticulum</keyword>
<feature type="transmembrane region" description="Helical" evidence="18">
    <location>
        <begin position="40"/>
        <end position="59"/>
    </location>
</feature>
<evidence type="ECO:0000256" key="3">
    <source>
        <dbReference type="ARBA" id="ARBA00022516"/>
    </source>
</evidence>
<dbReference type="InterPro" id="IPR018083">
    <property type="entry name" value="Sterol_reductase_CS"/>
</dbReference>
<evidence type="ECO:0000256" key="12">
    <source>
        <dbReference type="ARBA" id="ARBA00023136"/>
    </source>
</evidence>
<evidence type="ECO:0000256" key="16">
    <source>
        <dbReference type="ARBA" id="ARBA00048918"/>
    </source>
</evidence>
<evidence type="ECO:0000256" key="17">
    <source>
        <dbReference type="ARBA" id="ARBA00060711"/>
    </source>
</evidence>
<feature type="transmembrane region" description="Helical" evidence="18">
    <location>
        <begin position="321"/>
        <end position="338"/>
    </location>
</feature>
<feature type="transmembrane region" description="Helical" evidence="18">
    <location>
        <begin position="418"/>
        <end position="435"/>
    </location>
</feature>
<gene>
    <name evidence="19" type="ORF">GNLVRS02_ARAD1D39996g</name>
</gene>
<dbReference type="EMBL" id="HG937694">
    <property type="protein sequence ID" value="CDP38676.1"/>
    <property type="molecule type" value="Genomic_DNA"/>
</dbReference>
<dbReference type="GO" id="GO:0000246">
    <property type="term" value="F:Delta24(24-1) sterol reductase activity"/>
    <property type="evidence" value="ECO:0007669"/>
    <property type="project" value="UniProtKB-EC"/>
</dbReference>
<keyword evidence="4 18" id="KW-0812">Transmembrane</keyword>
<evidence type="ECO:0000256" key="9">
    <source>
        <dbReference type="ARBA" id="ARBA00023002"/>
    </source>
</evidence>
<comment type="catalytic activity">
    <reaction evidence="16">
        <text>ergosterol + NADP(+) = ergosta-5,7,22,24(28)-tetraen-3beta-ol + NADPH + H(+)</text>
        <dbReference type="Rhea" id="RHEA:18501"/>
        <dbReference type="ChEBI" id="CHEBI:15378"/>
        <dbReference type="ChEBI" id="CHEBI:16933"/>
        <dbReference type="ChEBI" id="CHEBI:18249"/>
        <dbReference type="ChEBI" id="CHEBI:57783"/>
        <dbReference type="ChEBI" id="CHEBI:58349"/>
        <dbReference type="EC" id="1.3.1.71"/>
    </reaction>
    <physiologicalReaction direction="right-to-left" evidence="16">
        <dbReference type="Rhea" id="RHEA:18503"/>
    </physiologicalReaction>
</comment>
<evidence type="ECO:0000256" key="13">
    <source>
        <dbReference type="ARBA" id="ARBA00023166"/>
    </source>
</evidence>
<dbReference type="PROSITE" id="PS01018">
    <property type="entry name" value="STEROL_REDUCT_2"/>
    <property type="match status" value="1"/>
</dbReference>
<accession>A0A060THR7</accession>
<dbReference type="PhylomeDB" id="A0A060THR7"/>
<reference evidence="19" key="2">
    <citation type="submission" date="2014-06" db="EMBL/GenBank/DDBJ databases">
        <title>The complete genome of Blastobotrys (Arxula) adeninivorans LS3 - a yeast of biotechnological interest.</title>
        <authorList>
            <person name="Kunze G."/>
            <person name="Gaillardin C."/>
            <person name="Czernicka M."/>
            <person name="Durrens P."/>
            <person name="Martin T."/>
            <person name="Boer E."/>
            <person name="Gabaldon T."/>
            <person name="Cruz J."/>
            <person name="Talla E."/>
            <person name="Marck C."/>
            <person name="Goffeau A."/>
            <person name="Barbe V."/>
            <person name="Baret P."/>
            <person name="Baronian K."/>
            <person name="Beier S."/>
            <person name="Bleykasten C."/>
            <person name="Bode R."/>
            <person name="Casaregola S."/>
            <person name="Despons L."/>
            <person name="Fairhead C."/>
            <person name="Giersberg M."/>
            <person name="Gierski P."/>
            <person name="Hahnel U."/>
            <person name="Hartmann A."/>
            <person name="Jankowska D."/>
            <person name="Jubin C."/>
            <person name="Jung P."/>
            <person name="Lafontaine I."/>
            <person name="Leh-Louis V."/>
            <person name="Lemaire M."/>
            <person name="Marcet-Houben M."/>
            <person name="Mascher M."/>
            <person name="Morel G."/>
            <person name="Richard G.-F."/>
            <person name="Riechen J."/>
            <person name="Sacerdot C."/>
            <person name="Sarkar A."/>
            <person name="Savel G."/>
            <person name="Schacherer J."/>
            <person name="Sherman D."/>
            <person name="Straub M.-L."/>
            <person name="Stein N."/>
            <person name="Thierry A."/>
            <person name="Trautwein-Schult A."/>
            <person name="Westhof E."/>
            <person name="Worch S."/>
            <person name="Dujon B."/>
            <person name="Souciet J.-L."/>
            <person name="Wincker P."/>
            <person name="Scholz U."/>
            <person name="Neuveglise N."/>
        </authorList>
    </citation>
    <scope>NUCLEOTIDE SEQUENCE</scope>
    <source>
        <strain evidence="19">LS3</strain>
    </source>
</reference>
<organism evidence="19">
    <name type="scientific">Blastobotrys adeninivorans</name>
    <name type="common">Yeast</name>
    <name type="synonym">Arxula adeninivorans</name>
    <dbReference type="NCBI Taxonomy" id="409370"/>
    <lineage>
        <taxon>Eukaryota</taxon>
        <taxon>Fungi</taxon>
        <taxon>Dikarya</taxon>
        <taxon>Ascomycota</taxon>
        <taxon>Saccharomycotina</taxon>
        <taxon>Dipodascomycetes</taxon>
        <taxon>Dipodascales</taxon>
        <taxon>Trichomonascaceae</taxon>
        <taxon>Blastobotrys</taxon>
    </lineage>
</organism>
<dbReference type="InterPro" id="IPR001171">
    <property type="entry name" value="ERG24_DHCR-like"/>
</dbReference>
<comment type="subcellular location">
    <subcellularLocation>
        <location evidence="1">Endoplasmic reticulum membrane</location>
        <topology evidence="1">Multi-pass membrane protein</topology>
    </subcellularLocation>
</comment>
<evidence type="ECO:0000256" key="8">
    <source>
        <dbReference type="ARBA" id="ARBA00022989"/>
    </source>
</evidence>
<dbReference type="AlphaFoldDB" id="A0A060THR7"/>
<dbReference type="PANTHER" id="PTHR21257">
    <property type="entry name" value="DELTA(14)-STEROL REDUCTASE"/>
    <property type="match status" value="1"/>
</dbReference>
<dbReference type="FunFam" id="1.20.120.1630:FF:000003">
    <property type="entry name" value="C-24(28) sterol reductase"/>
    <property type="match status" value="1"/>
</dbReference>
<name>A0A060THR7_BLAAD</name>
<evidence type="ECO:0000256" key="11">
    <source>
        <dbReference type="ARBA" id="ARBA00023098"/>
    </source>
</evidence>
<dbReference type="PROSITE" id="PS01017">
    <property type="entry name" value="STEROL_REDUCT_1"/>
    <property type="match status" value="1"/>
</dbReference>
<dbReference type="GO" id="GO:0006696">
    <property type="term" value="P:ergosterol biosynthetic process"/>
    <property type="evidence" value="ECO:0007669"/>
    <property type="project" value="TreeGrafter"/>
</dbReference>
<keyword evidence="7 18" id="KW-0752">Steroid biosynthesis</keyword>
<keyword evidence="10 18" id="KW-0756">Sterol biosynthesis</keyword>
<dbReference type="GO" id="GO:0005789">
    <property type="term" value="C:endoplasmic reticulum membrane"/>
    <property type="evidence" value="ECO:0007669"/>
    <property type="project" value="UniProtKB-SubCell"/>
</dbReference>
<dbReference type="PANTHER" id="PTHR21257:SF31">
    <property type="entry name" value="DELTA(24(24(1)))-STEROL REDUCTASE ERG4"/>
    <property type="match status" value="1"/>
</dbReference>
<evidence type="ECO:0000256" key="18">
    <source>
        <dbReference type="RuleBase" id="RU369120"/>
    </source>
</evidence>
<keyword evidence="9 18" id="KW-0560">Oxidoreductase</keyword>
<reference evidence="19" key="1">
    <citation type="submission" date="2014-02" db="EMBL/GenBank/DDBJ databases">
        <authorList>
            <person name="Genoscope - CEA"/>
        </authorList>
    </citation>
    <scope>NUCLEOTIDE SEQUENCE</scope>
    <source>
        <strain evidence="19">LS3</strain>
    </source>
</reference>
<keyword evidence="6" id="KW-0521">NADP</keyword>
<evidence type="ECO:0000256" key="7">
    <source>
        <dbReference type="ARBA" id="ARBA00022955"/>
    </source>
</evidence>
<evidence type="ECO:0000313" key="19">
    <source>
        <dbReference type="EMBL" id="CDP38676.1"/>
    </source>
</evidence>
<evidence type="ECO:0000256" key="14">
    <source>
        <dbReference type="ARBA" id="ARBA00023221"/>
    </source>
</evidence>
<evidence type="ECO:0000256" key="5">
    <source>
        <dbReference type="ARBA" id="ARBA00022824"/>
    </source>
</evidence>
<proteinExistence type="inferred from homology"/>
<protein>
    <recommendedName>
        <fullName evidence="15 18">Delta(24(24(1)))-sterol reductase</fullName>
        <ecNumber evidence="15 18">1.3.1.71</ecNumber>
    </recommendedName>
    <alternativeName>
        <fullName evidence="18">C-24(28) sterol reductase</fullName>
    </alternativeName>
    <alternativeName>
        <fullName evidence="18">Sterol Delta(24(28))-reductase</fullName>
    </alternativeName>
</protein>
<keyword evidence="13 18" id="KW-1207">Sterol metabolism</keyword>
<comment type="pathway">
    <text evidence="17">Steroid metabolism; ergosterol biosynthesis; ergosterol from zymosterol: step 5/5.</text>
</comment>
<dbReference type="Gene3D" id="1.20.120.1630">
    <property type="match status" value="1"/>
</dbReference>
<evidence type="ECO:0000256" key="4">
    <source>
        <dbReference type="ARBA" id="ARBA00022692"/>
    </source>
</evidence>
<dbReference type="EC" id="1.3.1.71" evidence="15 18"/>
<feature type="transmembrane region" description="Helical" evidence="18">
    <location>
        <begin position="286"/>
        <end position="309"/>
    </location>
</feature>
<comment type="caution">
    <text evidence="18">Lacks conserved residue(s) required for the propagation of feature annotation.</text>
</comment>
<evidence type="ECO:0000256" key="1">
    <source>
        <dbReference type="ARBA" id="ARBA00004477"/>
    </source>
</evidence>
<feature type="transmembrane region" description="Helical" evidence="18">
    <location>
        <begin position="140"/>
        <end position="162"/>
    </location>
</feature>
<keyword evidence="11 18" id="KW-0443">Lipid metabolism</keyword>
<evidence type="ECO:0000256" key="2">
    <source>
        <dbReference type="ARBA" id="ARBA00005402"/>
    </source>
</evidence>
<comment type="similarity">
    <text evidence="2 18">Belongs to the ERG4/ERG24 family.</text>
</comment>
<keyword evidence="12 18" id="KW-0472">Membrane</keyword>
<dbReference type="Pfam" id="PF01222">
    <property type="entry name" value="ERG4_ERG24"/>
    <property type="match status" value="1"/>
</dbReference>
<feature type="transmembrane region" description="Helical" evidence="18">
    <location>
        <begin position="168"/>
        <end position="189"/>
    </location>
</feature>
<keyword evidence="14 18" id="KW-0753">Steroid metabolism</keyword>
<evidence type="ECO:0000256" key="15">
    <source>
        <dbReference type="ARBA" id="ARBA00038892"/>
    </source>
</evidence>
<keyword evidence="8 18" id="KW-1133">Transmembrane helix</keyword>
<sequence length="465" mass="55021">MSSSAEMEKAKEQERLRVRTDPAKQVGPIEYEFGGPLGNLSMMIGFPALMWYMWACYYYNDCQFIKIEDGESIVQFVQRIYGYCYENAYPTWFAWKVEWGFLFFQMINYVTLPGIWTKGLPIPHLGNKCLPYFCNSVASLYFSTAVALVLHFTGIFYLPVIIERFGEIMSVAIISGFAIALWVYLRAVFDGTAVRMSGNFIYDYFMGAPLYPRIGIIDLKLFFEVRLPWYTLYFLSLALVLKQYEEYGYVSNQALYGLYGTWLYANACSKGEELIVPSWDMYYEKFGFILVFWNIAGVPFTYCYNTLYMASRDPSEYRHSIQYNIFLWILISVAYYFFDTGNGQKNSFRQQIQGNFKPRKSFPQLPYQVLKNPRFIRCKNGGTLLTDGWFKYARKAHYTADFTQNLCWALNTGFASPLPYFYPFFFFFMIIHRTWRDFDKCKHKYGEDWEEYKRQCPWIFIPYVF</sequence>
<keyword evidence="3 18" id="KW-0444">Lipid biosynthesis</keyword>